<sequence length="262" mass="27989">MDQGPNQGFIGEALRRSDDHTSHTLSALDSRRRRSSSSSSIAVDIAESNSSKDAIFEKYRESYSDYSGHEEEDDEDDKDDDNSDFDEGVGFVPVFSRRRTASMQALHGLDIVSTLESDGSEDADSRGSASDGDEDEDDSDSNRNNEGAGYLSIVHSSGRGVHARVSGSGSSNSNSKYDRHNWDFYTTLGTPSKPHFGSAGSGRLSVDSGSGSGASEYRVAPKHMSSMGTLATVAQSKVSAEGVLSASDSITLAPSELHVDRR</sequence>
<dbReference type="Proteomes" id="UP001150581">
    <property type="component" value="Unassembled WGS sequence"/>
</dbReference>
<proteinExistence type="predicted"/>
<dbReference type="EMBL" id="JANBPG010002413">
    <property type="protein sequence ID" value="KAJ1885872.1"/>
    <property type="molecule type" value="Genomic_DNA"/>
</dbReference>
<evidence type="ECO:0000313" key="2">
    <source>
        <dbReference type="Proteomes" id="UP001150581"/>
    </source>
</evidence>
<protein>
    <submittedName>
        <fullName evidence="1">Uncharacterized protein</fullName>
    </submittedName>
</protein>
<accession>A0ACC1I1Y5</accession>
<organism evidence="1 2">
    <name type="scientific">Kickxella alabastrina</name>
    <dbReference type="NCBI Taxonomy" id="61397"/>
    <lineage>
        <taxon>Eukaryota</taxon>
        <taxon>Fungi</taxon>
        <taxon>Fungi incertae sedis</taxon>
        <taxon>Zoopagomycota</taxon>
        <taxon>Kickxellomycotina</taxon>
        <taxon>Kickxellomycetes</taxon>
        <taxon>Kickxellales</taxon>
        <taxon>Kickxellaceae</taxon>
        <taxon>Kickxella</taxon>
    </lineage>
</organism>
<feature type="non-terminal residue" evidence="1">
    <location>
        <position position="262"/>
    </location>
</feature>
<gene>
    <name evidence="1" type="ORF">LPJ66_009909</name>
</gene>
<evidence type="ECO:0000313" key="1">
    <source>
        <dbReference type="EMBL" id="KAJ1885872.1"/>
    </source>
</evidence>
<keyword evidence="2" id="KW-1185">Reference proteome</keyword>
<reference evidence="1" key="1">
    <citation type="submission" date="2022-07" db="EMBL/GenBank/DDBJ databases">
        <title>Phylogenomic reconstructions and comparative analyses of Kickxellomycotina fungi.</title>
        <authorList>
            <person name="Reynolds N.K."/>
            <person name="Stajich J.E."/>
            <person name="Barry K."/>
            <person name="Grigoriev I.V."/>
            <person name="Crous P."/>
            <person name="Smith M.E."/>
        </authorList>
    </citation>
    <scope>NUCLEOTIDE SEQUENCE</scope>
    <source>
        <strain evidence="1">Benny 63K</strain>
    </source>
</reference>
<comment type="caution">
    <text evidence="1">The sequence shown here is derived from an EMBL/GenBank/DDBJ whole genome shotgun (WGS) entry which is preliminary data.</text>
</comment>
<name>A0ACC1I1Y5_9FUNG</name>